<name>A0AAU9XJJ1_9CNID</name>
<reference evidence="1 2" key="1">
    <citation type="submission" date="2022-05" db="EMBL/GenBank/DDBJ databases">
        <authorList>
            <consortium name="Genoscope - CEA"/>
            <person name="William W."/>
        </authorList>
    </citation>
    <scope>NUCLEOTIDE SEQUENCE [LARGE SCALE GENOMIC DNA]</scope>
</reference>
<proteinExistence type="predicted"/>
<accession>A0AAU9XJJ1</accession>
<organism evidence="1 2">
    <name type="scientific">Pocillopora meandrina</name>
    <dbReference type="NCBI Taxonomy" id="46732"/>
    <lineage>
        <taxon>Eukaryota</taxon>
        <taxon>Metazoa</taxon>
        <taxon>Cnidaria</taxon>
        <taxon>Anthozoa</taxon>
        <taxon>Hexacorallia</taxon>
        <taxon>Scleractinia</taxon>
        <taxon>Astrocoeniina</taxon>
        <taxon>Pocilloporidae</taxon>
        <taxon>Pocillopora</taxon>
    </lineage>
</organism>
<comment type="caution">
    <text evidence="1">The sequence shown here is derived from an EMBL/GenBank/DDBJ whole genome shotgun (WGS) entry which is preliminary data.</text>
</comment>
<dbReference type="AlphaFoldDB" id="A0AAU9XJJ1"/>
<gene>
    <name evidence="1" type="ORF">PMEA_00023881</name>
</gene>
<dbReference type="EMBL" id="CALNXJ010000044">
    <property type="protein sequence ID" value="CAH3148439.1"/>
    <property type="molecule type" value="Genomic_DNA"/>
</dbReference>
<protein>
    <submittedName>
        <fullName evidence="1">Uncharacterized protein</fullName>
    </submittedName>
</protein>
<dbReference type="Proteomes" id="UP001159428">
    <property type="component" value="Unassembled WGS sequence"/>
</dbReference>
<keyword evidence="2" id="KW-1185">Reference proteome</keyword>
<sequence>MKKLLDLASEVGFDNRYAAVTYASGATTDFNFVANPDAGIKMTNVPYILKKNNEIRSLQILLLYSFAFFQKETSGCC</sequence>
<evidence type="ECO:0000313" key="1">
    <source>
        <dbReference type="EMBL" id="CAH3148439.1"/>
    </source>
</evidence>
<evidence type="ECO:0000313" key="2">
    <source>
        <dbReference type="Proteomes" id="UP001159428"/>
    </source>
</evidence>